<keyword evidence="1" id="KW-1133">Transmembrane helix</keyword>
<dbReference type="PANTHER" id="PTHR34502:SF5">
    <property type="entry name" value="DUF6594 DOMAIN-CONTAINING PROTEIN"/>
    <property type="match status" value="1"/>
</dbReference>
<dbReference type="Pfam" id="PF20237">
    <property type="entry name" value="DUF6594"/>
    <property type="match status" value="1"/>
</dbReference>
<dbReference type="InterPro" id="IPR046529">
    <property type="entry name" value="DUF6594"/>
</dbReference>
<accession>A0A2T2N548</accession>
<gene>
    <name evidence="3" type="ORF">BS50DRAFT_506667</name>
</gene>
<feature type="transmembrane region" description="Helical" evidence="1">
    <location>
        <begin position="213"/>
        <end position="231"/>
    </location>
</feature>
<evidence type="ECO:0000313" key="4">
    <source>
        <dbReference type="Proteomes" id="UP000240883"/>
    </source>
</evidence>
<feature type="transmembrane region" description="Helical" evidence="1">
    <location>
        <begin position="187"/>
        <end position="207"/>
    </location>
</feature>
<evidence type="ECO:0000259" key="2">
    <source>
        <dbReference type="Pfam" id="PF20237"/>
    </source>
</evidence>
<keyword evidence="4" id="KW-1185">Reference proteome</keyword>
<dbReference type="Proteomes" id="UP000240883">
    <property type="component" value="Unassembled WGS sequence"/>
</dbReference>
<dbReference type="STRING" id="1448308.A0A2T2N548"/>
<reference evidence="3 4" key="1">
    <citation type="journal article" date="2018" name="Front. Microbiol.">
        <title>Genome-Wide Analysis of Corynespora cassiicola Leaf Fall Disease Putative Effectors.</title>
        <authorList>
            <person name="Lopez D."/>
            <person name="Ribeiro S."/>
            <person name="Label P."/>
            <person name="Fumanal B."/>
            <person name="Venisse J.S."/>
            <person name="Kohler A."/>
            <person name="de Oliveira R.R."/>
            <person name="Labutti K."/>
            <person name="Lipzen A."/>
            <person name="Lail K."/>
            <person name="Bauer D."/>
            <person name="Ohm R.A."/>
            <person name="Barry K.W."/>
            <person name="Spatafora J."/>
            <person name="Grigoriev I.V."/>
            <person name="Martin F.M."/>
            <person name="Pujade-Renaud V."/>
        </authorList>
    </citation>
    <scope>NUCLEOTIDE SEQUENCE [LARGE SCALE GENOMIC DNA]</scope>
    <source>
        <strain evidence="3 4">Philippines</strain>
    </source>
</reference>
<keyword evidence="1" id="KW-0812">Transmembrane</keyword>
<protein>
    <recommendedName>
        <fullName evidence="2">DUF6594 domain-containing protein</fullName>
    </recommendedName>
</protein>
<dbReference type="AlphaFoldDB" id="A0A2T2N548"/>
<dbReference type="EMBL" id="KZ678149">
    <property type="protein sequence ID" value="PSN60376.1"/>
    <property type="molecule type" value="Genomic_DNA"/>
</dbReference>
<keyword evidence="1" id="KW-0472">Membrane</keyword>
<feature type="non-terminal residue" evidence="3">
    <location>
        <position position="1"/>
    </location>
</feature>
<evidence type="ECO:0000256" key="1">
    <source>
        <dbReference type="SAM" id="Phobius"/>
    </source>
</evidence>
<organism evidence="3 4">
    <name type="scientific">Corynespora cassiicola Philippines</name>
    <dbReference type="NCBI Taxonomy" id="1448308"/>
    <lineage>
        <taxon>Eukaryota</taxon>
        <taxon>Fungi</taxon>
        <taxon>Dikarya</taxon>
        <taxon>Ascomycota</taxon>
        <taxon>Pezizomycotina</taxon>
        <taxon>Dothideomycetes</taxon>
        <taxon>Pleosporomycetidae</taxon>
        <taxon>Pleosporales</taxon>
        <taxon>Corynesporascaceae</taxon>
        <taxon>Corynespora</taxon>
    </lineage>
</organism>
<evidence type="ECO:0000313" key="3">
    <source>
        <dbReference type="EMBL" id="PSN60376.1"/>
    </source>
</evidence>
<sequence>VESFRPGYPRLAAFFNSDRTLCAFKKFGRLHARTLLYKQDEILELQEQLDELDSNEKTAYFLYTRRQDRNVERQDLMLKIGGKLAEYNTLLEGYYRHLERRRPQESQLQSISNWLEGNKPIVPAESAAYTDWEDLVSPHNPSDYGGLERLLESCAIVLKKQGRDQEKSDDDHIIHYSADRVATISRFLTALLAVATLTIPIAVLYSIEKMESRLWVIVIFTAIFSGALCMTQTRNFEIFSATAAYCAVMVVFVANLPT</sequence>
<dbReference type="PANTHER" id="PTHR34502">
    <property type="entry name" value="DUF6594 DOMAIN-CONTAINING PROTEIN-RELATED"/>
    <property type="match status" value="1"/>
</dbReference>
<feature type="transmembrane region" description="Helical" evidence="1">
    <location>
        <begin position="238"/>
        <end position="256"/>
    </location>
</feature>
<name>A0A2T2N548_CORCC</name>
<feature type="domain" description="DUF6594" evidence="2">
    <location>
        <begin position="8"/>
        <end position="250"/>
    </location>
</feature>
<dbReference type="OrthoDB" id="3533814at2759"/>
<proteinExistence type="predicted"/>